<sequence length="398" mass="46501">MSKEPLLTAQYLKKIAGNFNVSRWFITTLSYGILIFIIIYLLFFQPRKIYSSTITMPADEFYAIMKPQCPIFTCGNNQTNQIQQAPNCSNENNNLLEKAYERKYIGCNFWAVGGIARNPPQMERLMEIAEVFPMMHEILHVKNPPDSIIKRYHFADDCCKFDNPKKLIGLPEKYVKIFGDYLQSYKFFHPYKDEIRKVFDCGPTVKTSAAIFAKDLFKNDTSFKLCAHVRRGDFIKDIMLESKENFTIPALHFAFKYLKERKRKNISMIFIGNDRDFVKNLTLTDIGFFQIYTPEAKSRGEDMCFGINHCDAMVLTASGSTFGWWMAYLMKSNSPIFYNSQITDNADFTKDIHDFDIFPEEWIMLTAKDGKAEHETQWWHQRKNKPPDLPSDKMDPWI</sequence>
<reference evidence="2" key="1">
    <citation type="submission" date="2022-11" db="UniProtKB">
        <authorList>
            <consortium name="WormBaseParasite"/>
        </authorList>
    </citation>
    <scope>IDENTIFICATION</scope>
</reference>
<dbReference type="WBParaSite" id="PS1159_v2.g10543.t2">
    <property type="protein sequence ID" value="PS1159_v2.g10543.t2"/>
    <property type="gene ID" value="PS1159_v2.g10543"/>
</dbReference>
<protein>
    <submittedName>
        <fullName evidence="2">L-Fucosyltransferase</fullName>
    </submittedName>
</protein>
<dbReference type="Proteomes" id="UP000887580">
    <property type="component" value="Unplaced"/>
</dbReference>
<proteinExistence type="predicted"/>
<evidence type="ECO:0000313" key="1">
    <source>
        <dbReference type="Proteomes" id="UP000887580"/>
    </source>
</evidence>
<evidence type="ECO:0000313" key="2">
    <source>
        <dbReference type="WBParaSite" id="PS1159_v2.g10543.t2"/>
    </source>
</evidence>
<name>A0AC35EVX9_9BILA</name>
<organism evidence="1 2">
    <name type="scientific">Panagrolaimus sp. PS1159</name>
    <dbReference type="NCBI Taxonomy" id="55785"/>
    <lineage>
        <taxon>Eukaryota</taxon>
        <taxon>Metazoa</taxon>
        <taxon>Ecdysozoa</taxon>
        <taxon>Nematoda</taxon>
        <taxon>Chromadorea</taxon>
        <taxon>Rhabditida</taxon>
        <taxon>Tylenchina</taxon>
        <taxon>Panagrolaimomorpha</taxon>
        <taxon>Panagrolaimoidea</taxon>
        <taxon>Panagrolaimidae</taxon>
        <taxon>Panagrolaimus</taxon>
    </lineage>
</organism>
<accession>A0AC35EVX9</accession>